<organism evidence="1 2">
    <name type="scientific">Nostocoides veronense</name>
    <dbReference type="NCBI Taxonomy" id="330836"/>
    <lineage>
        <taxon>Bacteria</taxon>
        <taxon>Bacillati</taxon>
        <taxon>Actinomycetota</taxon>
        <taxon>Actinomycetes</taxon>
        <taxon>Micrococcales</taxon>
        <taxon>Intrasporangiaceae</taxon>
        <taxon>Nostocoides</taxon>
    </lineage>
</organism>
<accession>A0ABN2M3M5</accession>
<sequence length="236" mass="25374">MSPFDGVRPGVARRLSAGRSDLVAADPSLRLVRGWYHDPQWGAQAHWWAAGPDGTIHDPTAAQFPIGGIAACYQEFDGWGFCYECGHDVHEDDAYGAICGSDLVCSGYCYGHPGRFDMTGIDWVIASGQHGSTPTNPRAAPLARAENARLARAVRTGHLPAVRGPGPQCPPARRAPAPRLRRPCEPMTPDERGCARAAEGFPCLNPCLPTASCRRAPVFKDYVLSGKACRSTCMTQ</sequence>
<name>A0ABN2M3M5_9MICO</name>
<comment type="caution">
    <text evidence="1">The sequence shown here is derived from an EMBL/GenBank/DDBJ whole genome shotgun (WGS) entry which is preliminary data.</text>
</comment>
<evidence type="ECO:0000313" key="1">
    <source>
        <dbReference type="EMBL" id="GAA1808484.1"/>
    </source>
</evidence>
<gene>
    <name evidence="1" type="ORF">GCM10009811_34690</name>
</gene>
<dbReference type="Proteomes" id="UP001499938">
    <property type="component" value="Unassembled WGS sequence"/>
</dbReference>
<proteinExistence type="predicted"/>
<dbReference type="EMBL" id="BAAAPO010000061">
    <property type="protein sequence ID" value="GAA1808484.1"/>
    <property type="molecule type" value="Genomic_DNA"/>
</dbReference>
<keyword evidence="2" id="KW-1185">Reference proteome</keyword>
<evidence type="ECO:0000313" key="2">
    <source>
        <dbReference type="Proteomes" id="UP001499938"/>
    </source>
</evidence>
<reference evidence="1 2" key="1">
    <citation type="journal article" date="2019" name="Int. J. Syst. Evol. Microbiol.">
        <title>The Global Catalogue of Microorganisms (GCM) 10K type strain sequencing project: providing services to taxonomists for standard genome sequencing and annotation.</title>
        <authorList>
            <consortium name="The Broad Institute Genomics Platform"/>
            <consortium name="The Broad Institute Genome Sequencing Center for Infectious Disease"/>
            <person name="Wu L."/>
            <person name="Ma J."/>
        </authorList>
    </citation>
    <scope>NUCLEOTIDE SEQUENCE [LARGE SCALE GENOMIC DNA]</scope>
    <source>
        <strain evidence="1 2">JCM 15592</strain>
    </source>
</reference>
<protein>
    <submittedName>
        <fullName evidence="1">Uncharacterized protein</fullName>
    </submittedName>
</protein>